<dbReference type="STRING" id="1531966.A0A0A1T981"/>
<dbReference type="Proteomes" id="UP000039046">
    <property type="component" value="Unassembled WGS sequence"/>
</dbReference>
<evidence type="ECO:0000313" key="1">
    <source>
        <dbReference type="EMBL" id="CEJ82842.1"/>
    </source>
</evidence>
<organism evidence="1 2">
    <name type="scientific">[Torrubiella] hemipterigena</name>
    <dbReference type="NCBI Taxonomy" id="1531966"/>
    <lineage>
        <taxon>Eukaryota</taxon>
        <taxon>Fungi</taxon>
        <taxon>Dikarya</taxon>
        <taxon>Ascomycota</taxon>
        <taxon>Pezizomycotina</taxon>
        <taxon>Sordariomycetes</taxon>
        <taxon>Hypocreomycetidae</taxon>
        <taxon>Hypocreales</taxon>
        <taxon>Clavicipitaceae</taxon>
        <taxon>Clavicipitaceae incertae sedis</taxon>
        <taxon>'Torrubiella' clade</taxon>
    </lineage>
</organism>
<protein>
    <submittedName>
        <fullName evidence="1">Uncharacterized protein</fullName>
    </submittedName>
</protein>
<sequence>MARPATPPFEIPCLDLNFGNITDGTDIPPPVMSIPQDVLMQTPPSTPPLDKHDDIRAQTMSSRQMNDNLPPSPISSPRQGSLRRLFSRSKLNVDYVEASQASMDQERELMRPQSRAGMSIRSSRRLKRYSSWFTRLGRHGNDVDEQQDSIYGVSTTSKFFTPPPMIPELQGLEEEDLSLGTDLFRNIK</sequence>
<evidence type="ECO:0000313" key="2">
    <source>
        <dbReference type="Proteomes" id="UP000039046"/>
    </source>
</evidence>
<dbReference type="EMBL" id="CDHN01000001">
    <property type="protein sequence ID" value="CEJ82842.1"/>
    <property type="molecule type" value="Genomic_DNA"/>
</dbReference>
<proteinExistence type="predicted"/>
<dbReference type="HOGENOM" id="CLU_071100_0_0_1"/>
<gene>
    <name evidence="1" type="ORF">VHEMI02888</name>
</gene>
<accession>A0A0A1T981</accession>
<reference evidence="1 2" key="1">
    <citation type="journal article" date="2015" name="Genome Announc.">
        <title>Draft Genome Sequence and Gene Annotation of the Entomopathogenic Fungus Verticillium hemipterigenum.</title>
        <authorList>
            <person name="Horn F."/>
            <person name="Habel A."/>
            <person name="Scharf D.H."/>
            <person name="Dworschak J."/>
            <person name="Brakhage A.A."/>
            <person name="Guthke R."/>
            <person name="Hertweck C."/>
            <person name="Linde J."/>
        </authorList>
    </citation>
    <scope>NUCLEOTIDE SEQUENCE [LARGE SCALE GENOMIC DNA]</scope>
</reference>
<dbReference type="OrthoDB" id="5380416at2759"/>
<dbReference type="AlphaFoldDB" id="A0A0A1T981"/>
<name>A0A0A1T981_9HYPO</name>
<keyword evidence="2" id="KW-1185">Reference proteome</keyword>